<sequence length="674" mass="74930">MIVDLEDPEDMHDTPSSRPRTTNQEGEFVAARGGDEDLVRRSTPTTSGQFTTQTGGQQRPPHASDPCLIERQGEPHQADRSRSSSKNWNADSQKFQDVEQSSAKPRDEYRPASAQSDENQDDKIIDSTSSLEREPRRQFRTQIHHDIPDRENFQGQQTGLRQLPSVSSLGAQEEADPILDPPPPLAQKLAQDPSSSQVSLPSDVGDSLPRYLGGRNWPRGGSNHLQSPLAQREAIQSQPERPPVRHNGRPSSTPRLLSPLSPQHDLSRRPEQSSSPRDRASHRISSSPMEKLKNVGRFRRISMGSNPPDFKTGQSPKTPFDRLAGFLGRQHRKSGPPEQVPPSPDNRSSRPHLVPAPPQPDSRVASPSISSFDNHERPVSLPNGRNTFNGQQPPPEGYFAHETPESFSAAQPHPHLRGTASAERMRLSDPTPLDPARLSPHHSPPYPSPPTPRRQPHVSSPRFSSPMPSPSPRTPPSRGRSEERTYAEELHLRSRSPKAFAPRPEERNLPKHDPTDPAFRLGAFRSSNPRTSRVGDQELPWKITIPGDSDETTLDPSASWRQETEGVLNGTRLPTYQEDAQEHGQHQYPQDEKRSPPPPNPRASLTDAPPPPPPHPTRPEHPHRPPARAMNSFDTPVELPVRADDDSSEEIMMSSTAYPGQEWRPAGYSGWGDQ</sequence>
<dbReference type="GeneID" id="98148069"/>
<name>A0ABR4LR34_9EURO</name>
<feature type="compositionally biased region" description="Pro residues" evidence="1">
    <location>
        <begin position="442"/>
        <end position="453"/>
    </location>
</feature>
<feature type="compositionally biased region" description="Polar residues" evidence="1">
    <location>
        <begin position="84"/>
        <end position="103"/>
    </location>
</feature>
<feature type="compositionally biased region" description="Basic and acidic residues" evidence="1">
    <location>
        <begin position="580"/>
        <end position="595"/>
    </location>
</feature>
<feature type="compositionally biased region" description="Polar residues" evidence="1">
    <location>
        <begin position="153"/>
        <end position="170"/>
    </location>
</feature>
<feature type="compositionally biased region" description="Polar residues" evidence="1">
    <location>
        <begin position="223"/>
        <end position="239"/>
    </location>
</feature>
<feature type="compositionally biased region" description="Basic and acidic residues" evidence="1">
    <location>
        <begin position="503"/>
        <end position="515"/>
    </location>
</feature>
<feature type="compositionally biased region" description="Polar residues" evidence="1">
    <location>
        <begin position="14"/>
        <end position="25"/>
    </location>
</feature>
<feature type="compositionally biased region" description="Low complexity" evidence="1">
    <location>
        <begin position="41"/>
        <end position="61"/>
    </location>
</feature>
<feature type="compositionally biased region" description="Acidic residues" evidence="1">
    <location>
        <begin position="1"/>
        <end position="10"/>
    </location>
</feature>
<accession>A0ABR4LR34</accession>
<feature type="compositionally biased region" description="Basic and acidic residues" evidence="1">
    <location>
        <begin position="121"/>
        <end position="152"/>
    </location>
</feature>
<dbReference type="EMBL" id="JBFXLQ010000021">
    <property type="protein sequence ID" value="KAL2866995.1"/>
    <property type="molecule type" value="Genomic_DNA"/>
</dbReference>
<feature type="compositionally biased region" description="Low complexity" evidence="1">
    <location>
        <begin position="249"/>
        <end position="262"/>
    </location>
</feature>
<comment type="caution">
    <text evidence="2">The sequence shown here is derived from an EMBL/GenBank/DDBJ whole genome shotgun (WGS) entry which is preliminary data.</text>
</comment>
<feature type="compositionally biased region" description="Low complexity" evidence="1">
    <location>
        <begin position="457"/>
        <end position="466"/>
    </location>
</feature>
<feature type="region of interest" description="Disordered" evidence="1">
    <location>
        <begin position="1"/>
        <end position="674"/>
    </location>
</feature>
<evidence type="ECO:0000313" key="2">
    <source>
        <dbReference type="EMBL" id="KAL2866995.1"/>
    </source>
</evidence>
<dbReference type="Proteomes" id="UP001610432">
    <property type="component" value="Unassembled WGS sequence"/>
</dbReference>
<keyword evidence="3" id="KW-1185">Reference proteome</keyword>
<dbReference type="RefSeq" id="XP_070885974.1">
    <property type="nucleotide sequence ID" value="XM_071032997.1"/>
</dbReference>
<evidence type="ECO:0000256" key="1">
    <source>
        <dbReference type="SAM" id="MobiDB-lite"/>
    </source>
</evidence>
<feature type="compositionally biased region" description="Basic and acidic residues" evidence="1">
    <location>
        <begin position="265"/>
        <end position="281"/>
    </location>
</feature>
<organism evidence="2 3">
    <name type="scientific">Aspergillus lucknowensis</name>
    <dbReference type="NCBI Taxonomy" id="176173"/>
    <lineage>
        <taxon>Eukaryota</taxon>
        <taxon>Fungi</taxon>
        <taxon>Dikarya</taxon>
        <taxon>Ascomycota</taxon>
        <taxon>Pezizomycotina</taxon>
        <taxon>Eurotiomycetes</taxon>
        <taxon>Eurotiomycetidae</taxon>
        <taxon>Eurotiales</taxon>
        <taxon>Aspergillaceae</taxon>
        <taxon>Aspergillus</taxon>
        <taxon>Aspergillus subgen. Nidulantes</taxon>
    </lineage>
</organism>
<feature type="compositionally biased region" description="Basic and acidic residues" evidence="1">
    <location>
        <begin position="479"/>
        <end position="492"/>
    </location>
</feature>
<proteinExistence type="predicted"/>
<gene>
    <name evidence="2" type="ORF">BJX67DRAFT_381324</name>
</gene>
<feature type="compositionally biased region" description="Basic and acidic residues" evidence="1">
    <location>
        <begin position="71"/>
        <end position="82"/>
    </location>
</feature>
<reference evidence="2 3" key="1">
    <citation type="submission" date="2024-07" db="EMBL/GenBank/DDBJ databases">
        <title>Section-level genome sequencing and comparative genomics of Aspergillus sections Usti and Cavernicolus.</title>
        <authorList>
            <consortium name="Lawrence Berkeley National Laboratory"/>
            <person name="Nybo J.L."/>
            <person name="Vesth T.C."/>
            <person name="Theobald S."/>
            <person name="Frisvad J.C."/>
            <person name="Larsen T.O."/>
            <person name="Kjaerboelling I."/>
            <person name="Rothschild-Mancinelli K."/>
            <person name="Lyhne E.K."/>
            <person name="Kogle M.E."/>
            <person name="Barry K."/>
            <person name="Clum A."/>
            <person name="Na H."/>
            <person name="Ledsgaard L."/>
            <person name="Lin J."/>
            <person name="Lipzen A."/>
            <person name="Kuo A."/>
            <person name="Riley R."/>
            <person name="Mondo S."/>
            <person name="Labutti K."/>
            <person name="Haridas S."/>
            <person name="Pangalinan J."/>
            <person name="Salamov A.A."/>
            <person name="Simmons B.A."/>
            <person name="Magnuson J.K."/>
            <person name="Chen J."/>
            <person name="Drula E."/>
            <person name="Henrissat B."/>
            <person name="Wiebenga A."/>
            <person name="Lubbers R.J."/>
            <person name="Gomes A.C."/>
            <person name="Macurrencykelacurrency M.R."/>
            <person name="Stajich J."/>
            <person name="Grigoriev I.V."/>
            <person name="Mortensen U.H."/>
            <person name="De Vries R.P."/>
            <person name="Baker S.E."/>
            <person name="Andersen M.R."/>
        </authorList>
    </citation>
    <scope>NUCLEOTIDE SEQUENCE [LARGE SCALE GENOMIC DNA]</scope>
    <source>
        <strain evidence="2 3">CBS 449.75</strain>
    </source>
</reference>
<evidence type="ECO:0000313" key="3">
    <source>
        <dbReference type="Proteomes" id="UP001610432"/>
    </source>
</evidence>
<protein>
    <submittedName>
        <fullName evidence="2">Uncharacterized protein</fullName>
    </submittedName>
</protein>